<dbReference type="InterPro" id="IPR019546">
    <property type="entry name" value="TAT_signal_bac_arc"/>
</dbReference>
<dbReference type="EMBL" id="SJSL01000006">
    <property type="protein sequence ID" value="TCC98993.1"/>
    <property type="molecule type" value="Genomic_DNA"/>
</dbReference>
<keyword evidence="3" id="KW-0378">Hydrolase</keyword>
<gene>
    <name evidence="6" type="ORF">EZ437_17830</name>
</gene>
<feature type="domain" description="Bacterial phospholipase C C-terminal" evidence="5">
    <location>
        <begin position="609"/>
        <end position="700"/>
    </location>
</feature>
<evidence type="ECO:0000256" key="3">
    <source>
        <dbReference type="ARBA" id="ARBA00022801"/>
    </source>
</evidence>
<comment type="similarity">
    <text evidence="1">Belongs to the bacterial phospholipase C family.</text>
</comment>
<evidence type="ECO:0000313" key="6">
    <source>
        <dbReference type="EMBL" id="TCC98993.1"/>
    </source>
</evidence>
<name>A0A4R0NI64_9SPHI</name>
<dbReference type="InterPro" id="IPR008475">
    <property type="entry name" value="PLipase_C_C"/>
</dbReference>
<dbReference type="OrthoDB" id="980947at2"/>
<dbReference type="InterPro" id="IPR007312">
    <property type="entry name" value="Phosphoesterase"/>
</dbReference>
<dbReference type="AlphaFoldDB" id="A0A4R0NI64"/>
<dbReference type="EC" id="3.1.4.3" evidence="2"/>
<evidence type="ECO:0000313" key="7">
    <source>
        <dbReference type="Proteomes" id="UP000293347"/>
    </source>
</evidence>
<proteinExistence type="inferred from homology"/>
<dbReference type="PROSITE" id="PS51318">
    <property type="entry name" value="TAT"/>
    <property type="match status" value="1"/>
</dbReference>
<dbReference type="Pfam" id="PF04185">
    <property type="entry name" value="Phosphoesterase"/>
    <property type="match status" value="2"/>
</dbReference>
<keyword evidence="4" id="KW-0175">Coiled coil</keyword>
<dbReference type="InterPro" id="IPR017850">
    <property type="entry name" value="Alkaline_phosphatase_core_sf"/>
</dbReference>
<evidence type="ECO:0000259" key="5">
    <source>
        <dbReference type="Pfam" id="PF05506"/>
    </source>
</evidence>
<dbReference type="InterPro" id="IPR006311">
    <property type="entry name" value="TAT_signal"/>
</dbReference>
<feature type="coiled-coil region" evidence="4">
    <location>
        <begin position="278"/>
        <end position="317"/>
    </location>
</feature>
<dbReference type="NCBIfam" id="TIGR03396">
    <property type="entry name" value="PC_PLC"/>
    <property type="match status" value="1"/>
</dbReference>
<dbReference type="GO" id="GO:0016042">
    <property type="term" value="P:lipid catabolic process"/>
    <property type="evidence" value="ECO:0007669"/>
    <property type="project" value="InterPro"/>
</dbReference>
<evidence type="ECO:0000256" key="2">
    <source>
        <dbReference type="ARBA" id="ARBA00012018"/>
    </source>
</evidence>
<dbReference type="GO" id="GO:0034480">
    <property type="term" value="F:phosphatidylcholine phospholipase C activity"/>
    <property type="evidence" value="ECO:0007669"/>
    <property type="project" value="UniProtKB-EC"/>
</dbReference>
<reference evidence="6 7" key="1">
    <citation type="submission" date="2019-02" db="EMBL/GenBank/DDBJ databases">
        <title>Pedobacter sp. RP-1-14 sp. nov., isolated from Arctic soil.</title>
        <authorList>
            <person name="Dahal R.H."/>
        </authorList>
    </citation>
    <scope>NUCLEOTIDE SEQUENCE [LARGE SCALE GENOMIC DNA]</scope>
    <source>
        <strain evidence="6 7">RP-1-14</strain>
    </source>
</reference>
<evidence type="ECO:0000256" key="1">
    <source>
        <dbReference type="ARBA" id="ARBA00009717"/>
    </source>
</evidence>
<dbReference type="RefSeq" id="WP_131597424.1">
    <property type="nucleotide sequence ID" value="NZ_SJSL01000006.1"/>
</dbReference>
<evidence type="ECO:0000256" key="4">
    <source>
        <dbReference type="SAM" id="Coils"/>
    </source>
</evidence>
<accession>A0A4R0NI64</accession>
<dbReference type="InterPro" id="IPR017767">
    <property type="entry name" value="PC-PLC"/>
</dbReference>
<protein>
    <recommendedName>
        <fullName evidence="2">phospholipase C</fullName>
        <ecNumber evidence="2">3.1.4.3</ecNumber>
    </recommendedName>
</protein>
<sequence length="815" mass="92436">MESRRDFIKKASLLTGALGMAGLIPESIQRAMAINPAVGTTYLDAEHVVFLMQENRSFDHAFGTLKGVRGFNDPRAIRLPNDYPVWLQSNKKGETYAPFRLDIKDTKATWMNALPHSWENQVDARNNGDYDGWLEAKRSGNKEYADMPLTMGYYNREDIPFYYSLADAFTVCDHNFCSMLTGTSPNRCFFWTGKIREEQNESSLPHVSNGFIDGSERVNWSTFPERLSKHKVDWKIYQNELSVGVGLNGDEDDWLANFTDNDMEFFKQYHVKRHPLHLPHLKKQRLEMEQQLQNKTDEKLKGRLERVIKDIEFLEKNTLAELTPEQLDLHKRAFVTNVNDPDYHTLETIAYDDNGTERTAKIPKGDVLHQFRSDVDNGKLPTVSWLVAPSNFSDHPGSPWYGAWYLSEAIDILTKNPEVWKKTIFVLTYDENDGYFDHLPPFVAPDPKDPTSGKVSASLDARPEFVHKSEQSSRQSTVGLGFRVPMVVVSPWSRGGYVNSEVFDHTSSIQFLEHFLSHKTGEKVFEDNISSWRRSLCGDLTSVFRPYNGEKIDMPKPVERKPFLESIHKAQYAKLPDNFRKLDEQAITEVLKNPLRNQHVPQQEKGIKPANAIPYELYATAGMSADRSALKIDLAAGKSVFGERSSGAGYNVYGGGRNWAFTVAAGDTVSYAWPLKDFADELYDLKVYGVNGFYRSYSGDARDPQVLVSLSYEREKNRPTVPTGNVVVHLKRNGTGSNEALKFILADNAYGGKARSIVLPAGKTELSVTIDLINSRNWYDFTIRLDGNKKYAQQYAGHVEHQKSSFTDPLMGGMV</sequence>
<keyword evidence="7" id="KW-1185">Reference proteome</keyword>
<comment type="caution">
    <text evidence="6">The sequence shown here is derived from an EMBL/GenBank/DDBJ whole genome shotgun (WGS) entry which is preliminary data.</text>
</comment>
<dbReference type="PANTHER" id="PTHR31956:SF1">
    <property type="entry name" value="NON-SPECIFIC PHOSPHOLIPASE C1"/>
    <property type="match status" value="1"/>
</dbReference>
<dbReference type="Proteomes" id="UP000293347">
    <property type="component" value="Unassembled WGS sequence"/>
</dbReference>
<organism evidence="6 7">
    <name type="scientific">Pedobacter psychroterrae</name>
    <dbReference type="NCBI Taxonomy" id="2530453"/>
    <lineage>
        <taxon>Bacteria</taxon>
        <taxon>Pseudomonadati</taxon>
        <taxon>Bacteroidota</taxon>
        <taxon>Sphingobacteriia</taxon>
        <taxon>Sphingobacteriales</taxon>
        <taxon>Sphingobacteriaceae</taxon>
        <taxon>Pedobacter</taxon>
    </lineage>
</organism>
<dbReference type="Gene3D" id="3.40.720.10">
    <property type="entry name" value="Alkaline Phosphatase, subunit A"/>
    <property type="match status" value="2"/>
</dbReference>
<dbReference type="Pfam" id="PF05506">
    <property type="entry name" value="PLipase_C_C"/>
    <property type="match status" value="2"/>
</dbReference>
<feature type="domain" description="Bacterial phospholipase C C-terminal" evidence="5">
    <location>
        <begin position="708"/>
        <end position="798"/>
    </location>
</feature>
<dbReference type="NCBIfam" id="TIGR01409">
    <property type="entry name" value="TAT_signal_seq"/>
    <property type="match status" value="1"/>
</dbReference>
<dbReference type="PANTHER" id="PTHR31956">
    <property type="entry name" value="NON-SPECIFIC PHOSPHOLIPASE C4-RELATED"/>
    <property type="match status" value="1"/>
</dbReference>